<dbReference type="eggNOG" id="COG1175">
    <property type="taxonomic scope" value="Bacteria"/>
</dbReference>
<dbReference type="HOGENOM" id="CLU_016047_0_2_0"/>
<dbReference type="InterPro" id="IPR000515">
    <property type="entry name" value="MetI-like"/>
</dbReference>
<keyword evidence="4 7" id="KW-0812">Transmembrane</keyword>
<feature type="transmembrane region" description="Helical" evidence="7">
    <location>
        <begin position="12"/>
        <end position="33"/>
    </location>
</feature>
<keyword evidence="9" id="KW-0762">Sugar transport</keyword>
<evidence type="ECO:0000256" key="1">
    <source>
        <dbReference type="ARBA" id="ARBA00004651"/>
    </source>
</evidence>
<dbReference type="KEGG" id="mpg:Theba_1724"/>
<accession>I2F5V7</accession>
<evidence type="ECO:0000256" key="2">
    <source>
        <dbReference type="ARBA" id="ARBA00022448"/>
    </source>
</evidence>
<dbReference type="InterPro" id="IPR051393">
    <property type="entry name" value="ABC_transporter_permease"/>
</dbReference>
<sequence precursor="true">MKLNFKTREAMVGYLFAAPIIITILIFTIYPVFAGLYYSFTNYQPTEAQKFNMTFVPEESVSFHLGVFPDEEGLVKNELLSLFDPVTFLTLDMGVKLNAEQKEAVSSFLDTDKIVEDFLAGRLNSSVSVKDFMKEYMSSKSELFTRYVPEFVGLKNFREMFKDQYFWISLKNAFVYSIVVVPIQTLLAILLAVAANMKIMGQRFFKTVFFLPSISSSAAISMIFWLIYSKPGVLNRFLSTFGFQAVDWLNEPNTALGAIMVMNIWTTAGYFMITFLAALQSIPSSIYEASQLDGAKFWKTFWKITVPLLRPQMLFVSIMGIIGCLQVFDQIYFLIKNMRNITISYYIYKNAFEYHRMGYASAIAMVLFLIIFAITALQRKLIKEESYF</sequence>
<dbReference type="PANTHER" id="PTHR30193">
    <property type="entry name" value="ABC TRANSPORTER PERMEASE PROTEIN"/>
    <property type="match status" value="1"/>
</dbReference>
<evidence type="ECO:0000313" key="11">
    <source>
        <dbReference type="Proteomes" id="UP000002881"/>
    </source>
</evidence>
<protein>
    <submittedName>
        <fullName evidence="9">Permease component of ABC-type sugar transporter</fullName>
    </submittedName>
</protein>
<keyword evidence="5 7" id="KW-1133">Transmembrane helix</keyword>
<dbReference type="AlphaFoldDB" id="I2F5V7"/>
<dbReference type="SUPFAM" id="SSF161098">
    <property type="entry name" value="MetI-like"/>
    <property type="match status" value="1"/>
</dbReference>
<feature type="transmembrane region" description="Helical" evidence="7">
    <location>
        <begin position="207"/>
        <end position="228"/>
    </location>
</feature>
<keyword evidence="6 7" id="KW-0472">Membrane</keyword>
<dbReference type="GO" id="GO:0055085">
    <property type="term" value="P:transmembrane transport"/>
    <property type="evidence" value="ECO:0007669"/>
    <property type="project" value="InterPro"/>
</dbReference>
<dbReference type="PANTHER" id="PTHR30193:SF37">
    <property type="entry name" value="INNER MEMBRANE ABC TRANSPORTER PERMEASE PROTEIN YCJO"/>
    <property type="match status" value="1"/>
</dbReference>
<feature type="transmembrane region" description="Helical" evidence="7">
    <location>
        <begin position="357"/>
        <end position="377"/>
    </location>
</feature>
<dbReference type="EMBL" id="CP003532">
    <property type="protein sequence ID" value="AFK07381.1"/>
    <property type="molecule type" value="Genomic_DNA"/>
</dbReference>
<dbReference type="GO" id="GO:0005886">
    <property type="term" value="C:plasma membrane"/>
    <property type="evidence" value="ECO:0007669"/>
    <property type="project" value="UniProtKB-SubCell"/>
</dbReference>
<feature type="transmembrane region" description="Helical" evidence="7">
    <location>
        <begin position="173"/>
        <end position="195"/>
    </location>
</feature>
<keyword evidence="3" id="KW-1003">Cell membrane</keyword>
<gene>
    <name evidence="9" type="ORF">Theba_1647</name>
    <name evidence="10" type="ORF">Theba_1724</name>
</gene>
<dbReference type="RefSeq" id="WP_014731205.1">
    <property type="nucleotide sequence ID" value="NC_017934.1"/>
</dbReference>
<evidence type="ECO:0000259" key="8">
    <source>
        <dbReference type="PROSITE" id="PS50928"/>
    </source>
</evidence>
<dbReference type="Pfam" id="PF00528">
    <property type="entry name" value="BPD_transp_1"/>
    <property type="match status" value="1"/>
</dbReference>
<dbReference type="STRING" id="660470.Theba_1647"/>
<evidence type="ECO:0000313" key="10">
    <source>
        <dbReference type="EMBL" id="AFK07381.1"/>
    </source>
</evidence>
<evidence type="ECO:0000313" key="9">
    <source>
        <dbReference type="EMBL" id="AFK07310.1"/>
    </source>
</evidence>
<dbReference type="Gene3D" id="1.10.3720.10">
    <property type="entry name" value="MetI-like"/>
    <property type="match status" value="1"/>
</dbReference>
<reference evidence="9 11" key="1">
    <citation type="journal article" date="2012" name="Genome Biol. Evol.">
        <title>Genome Sequence of the Mesophilic Thermotogales Bacterium Mesotoga prima MesG1.Ag.4.2 Reveals the Largest Thermotogales Genome To Date.</title>
        <authorList>
            <person name="Zhaxybayeva O."/>
            <person name="Swithers K.S."/>
            <person name="Foght J."/>
            <person name="Green A.G."/>
            <person name="Bruce D."/>
            <person name="Detter C."/>
            <person name="Han S."/>
            <person name="Teshima H."/>
            <person name="Han J."/>
            <person name="Woyke T."/>
            <person name="Pitluck S."/>
            <person name="Nolan M."/>
            <person name="Ivanova N."/>
            <person name="Pati A."/>
            <person name="Land M.L."/>
            <person name="Dlutek M."/>
            <person name="Doolittle W.F."/>
            <person name="Noll K.M."/>
            <person name="Nesbo C.L."/>
        </authorList>
    </citation>
    <scope>NUCLEOTIDE SEQUENCE [LARGE SCALE GENOMIC DNA]</scope>
    <source>
        <strain evidence="11">mesG1.Ag.4.2</strain>
        <strain evidence="9">MesG1.Ag.4.2</strain>
    </source>
</reference>
<evidence type="ECO:0000256" key="3">
    <source>
        <dbReference type="ARBA" id="ARBA00022475"/>
    </source>
</evidence>
<dbReference type="Proteomes" id="UP000002881">
    <property type="component" value="Chromosome"/>
</dbReference>
<proteinExistence type="inferred from homology"/>
<dbReference type="EMBL" id="CP003532">
    <property type="protein sequence ID" value="AFK07310.1"/>
    <property type="molecule type" value="Genomic_DNA"/>
</dbReference>
<feature type="transmembrane region" description="Helical" evidence="7">
    <location>
        <begin position="313"/>
        <end position="335"/>
    </location>
</feature>
<keyword evidence="2 7" id="KW-0813">Transport</keyword>
<evidence type="ECO:0000256" key="7">
    <source>
        <dbReference type="RuleBase" id="RU363032"/>
    </source>
</evidence>
<keyword evidence="11" id="KW-1185">Reference proteome</keyword>
<feature type="transmembrane region" description="Helical" evidence="7">
    <location>
        <begin position="255"/>
        <end position="279"/>
    </location>
</feature>
<dbReference type="SUPFAM" id="SSF160964">
    <property type="entry name" value="MalF N-terminal region-like"/>
    <property type="match status" value="1"/>
</dbReference>
<feature type="domain" description="ABC transmembrane type-1" evidence="8">
    <location>
        <begin position="170"/>
        <end position="378"/>
    </location>
</feature>
<evidence type="ECO:0000256" key="6">
    <source>
        <dbReference type="ARBA" id="ARBA00023136"/>
    </source>
</evidence>
<comment type="subcellular location">
    <subcellularLocation>
        <location evidence="1 7">Cell membrane</location>
        <topology evidence="1 7">Multi-pass membrane protein</topology>
    </subcellularLocation>
</comment>
<dbReference type="GeneID" id="87107499"/>
<comment type="similarity">
    <text evidence="7">Belongs to the binding-protein-dependent transport system permease family.</text>
</comment>
<name>I2F5V7_9BACT</name>
<dbReference type="KEGG" id="mpg:Theba_1647"/>
<dbReference type="PROSITE" id="PS50928">
    <property type="entry name" value="ABC_TM1"/>
    <property type="match status" value="1"/>
</dbReference>
<organism evidence="9 11">
    <name type="scientific">Mesotoga prima MesG1.Ag.4.2</name>
    <dbReference type="NCBI Taxonomy" id="660470"/>
    <lineage>
        <taxon>Bacteria</taxon>
        <taxon>Thermotogati</taxon>
        <taxon>Thermotogota</taxon>
        <taxon>Thermotogae</taxon>
        <taxon>Kosmotogales</taxon>
        <taxon>Kosmotogaceae</taxon>
        <taxon>Mesotoga</taxon>
    </lineage>
</organism>
<dbReference type="CDD" id="cd06261">
    <property type="entry name" value="TM_PBP2"/>
    <property type="match status" value="1"/>
</dbReference>
<evidence type="ECO:0000256" key="5">
    <source>
        <dbReference type="ARBA" id="ARBA00022989"/>
    </source>
</evidence>
<dbReference type="InterPro" id="IPR035906">
    <property type="entry name" value="MetI-like_sf"/>
</dbReference>
<evidence type="ECO:0000256" key="4">
    <source>
        <dbReference type="ARBA" id="ARBA00022692"/>
    </source>
</evidence>